<comment type="similarity">
    <text evidence="4">Belongs to the trans-sulfuration enzymes family.</text>
</comment>
<dbReference type="Proteomes" id="UP000520767">
    <property type="component" value="Unassembled WGS sequence"/>
</dbReference>
<dbReference type="InterPro" id="IPR000277">
    <property type="entry name" value="Cys/Met-Metab_PyrdxlP-dep_enz"/>
</dbReference>
<dbReference type="EC" id="2.5.1.48" evidence="5"/>
<dbReference type="InterPro" id="IPR015424">
    <property type="entry name" value="PyrdxlP-dep_Trfase"/>
</dbReference>
<comment type="cofactor">
    <cofactor evidence="1 4">
        <name>pyridoxal 5'-phosphate</name>
        <dbReference type="ChEBI" id="CHEBI:597326"/>
    </cofactor>
</comment>
<evidence type="ECO:0000256" key="4">
    <source>
        <dbReference type="RuleBase" id="RU362118"/>
    </source>
</evidence>
<dbReference type="SUPFAM" id="SSF53383">
    <property type="entry name" value="PLP-dependent transferases"/>
    <property type="match status" value="1"/>
</dbReference>
<dbReference type="EMBL" id="JACHJQ010000006">
    <property type="protein sequence ID" value="MBB4909367.1"/>
    <property type="molecule type" value="Genomic_DNA"/>
</dbReference>
<dbReference type="Gene3D" id="3.40.640.10">
    <property type="entry name" value="Type I PLP-dependent aspartate aminotransferase-like (Major domain)"/>
    <property type="match status" value="1"/>
</dbReference>
<dbReference type="GO" id="GO:0019346">
    <property type="term" value="P:transsulfuration"/>
    <property type="evidence" value="ECO:0007669"/>
    <property type="project" value="InterPro"/>
</dbReference>
<keyword evidence="3" id="KW-0456">Lyase</keyword>
<name>A0A7W7Q9B3_9PSEU</name>
<evidence type="ECO:0000256" key="1">
    <source>
        <dbReference type="ARBA" id="ARBA00001933"/>
    </source>
</evidence>
<sequence>MTKPVESRSTAGTLWRDGSTELLRATVAEQVDALNEQFDICLGELRAARHEVEEFATYCARNDLPVDAPVLNQLKTATEQVGLRIIRQQRSLLAESVEDAADLLSVAESVLRFGLSTLAYVRNSMEWAGKAYSQSQQVQFFGTQTESWPTMNYDRNGMHAAVTRVESQMLEVLGLSPAEYGIGVTASGMSAWTWVESFLLRDRLRTGDTILLAPYIYYETAQQLTALPDLRAERASGYEVEEIVGDVVRLRPKVVLVDPLANNVRQRIFDLPELFRRLREVATERLTVVVDGTMIGASLQPELFASDDKLEIIYYESCTKYLQLGMDFALAGLVVYPVELTERMSMLRRNLGAVLARHNAELFPRYPASTHHKRMRRIWDNAERLANLLLADPRVSAIGEVHHPALPHHPDVGLIRSLPYGSGIVTFLYHERARNDWDNLNHVVDRILAHAQESGVQVTKGVSFGYAVPRVWAQDVGTTEAERKYVPATDDEPLFLRLYIGDRGHQLGGLADSISKAIADTPLRSEGK</sequence>
<evidence type="ECO:0000256" key="2">
    <source>
        <dbReference type="ARBA" id="ARBA00022898"/>
    </source>
</evidence>
<dbReference type="Pfam" id="PF01053">
    <property type="entry name" value="Cys_Met_Meta_PP"/>
    <property type="match status" value="1"/>
</dbReference>
<comment type="caution">
    <text evidence="5">The sequence shown here is derived from an EMBL/GenBank/DDBJ whole genome shotgun (WGS) entry which is preliminary data.</text>
</comment>
<dbReference type="AlphaFoldDB" id="A0A7W7Q9B3"/>
<keyword evidence="6" id="KW-1185">Reference proteome</keyword>
<evidence type="ECO:0000256" key="3">
    <source>
        <dbReference type="ARBA" id="ARBA00023239"/>
    </source>
</evidence>
<keyword evidence="5" id="KW-0808">Transferase</keyword>
<protein>
    <submittedName>
        <fullName evidence="5">Cystathionine gamma-synthase</fullName>
        <ecNumber evidence="5">2.5.1.48</ecNumber>
    </submittedName>
</protein>
<gene>
    <name evidence="5" type="ORF">FHR82_005625</name>
</gene>
<accession>A0A7W7Q9B3</accession>
<dbReference type="InterPro" id="IPR015422">
    <property type="entry name" value="PyrdxlP-dep_Trfase_small"/>
</dbReference>
<evidence type="ECO:0000313" key="6">
    <source>
        <dbReference type="Proteomes" id="UP000520767"/>
    </source>
</evidence>
<dbReference type="PANTHER" id="PTHR11808">
    <property type="entry name" value="TRANS-SULFURATION ENZYME FAMILY MEMBER"/>
    <property type="match status" value="1"/>
</dbReference>
<reference evidence="5 6" key="1">
    <citation type="submission" date="2020-08" db="EMBL/GenBank/DDBJ databases">
        <title>Genomic Encyclopedia of Type Strains, Phase III (KMG-III): the genomes of soil and plant-associated and newly described type strains.</title>
        <authorList>
            <person name="Whitman W."/>
        </authorList>
    </citation>
    <scope>NUCLEOTIDE SEQUENCE [LARGE SCALE GENOMIC DNA]</scope>
    <source>
        <strain evidence="5 6">CECT 8960</strain>
    </source>
</reference>
<dbReference type="RefSeq" id="WP_184813481.1">
    <property type="nucleotide sequence ID" value="NZ_JACHJQ010000006.1"/>
</dbReference>
<organism evidence="5 6">
    <name type="scientific">Actinophytocola algeriensis</name>
    <dbReference type="NCBI Taxonomy" id="1768010"/>
    <lineage>
        <taxon>Bacteria</taxon>
        <taxon>Bacillati</taxon>
        <taxon>Actinomycetota</taxon>
        <taxon>Actinomycetes</taxon>
        <taxon>Pseudonocardiales</taxon>
        <taxon>Pseudonocardiaceae</taxon>
    </lineage>
</organism>
<dbReference type="InterPro" id="IPR015421">
    <property type="entry name" value="PyrdxlP-dep_Trfase_major"/>
</dbReference>
<dbReference type="Gene3D" id="3.90.1150.10">
    <property type="entry name" value="Aspartate Aminotransferase, domain 1"/>
    <property type="match status" value="1"/>
</dbReference>
<dbReference type="GO" id="GO:0030170">
    <property type="term" value="F:pyridoxal phosphate binding"/>
    <property type="evidence" value="ECO:0007669"/>
    <property type="project" value="InterPro"/>
</dbReference>
<dbReference type="GO" id="GO:0005737">
    <property type="term" value="C:cytoplasm"/>
    <property type="evidence" value="ECO:0007669"/>
    <property type="project" value="TreeGrafter"/>
</dbReference>
<dbReference type="GO" id="GO:0047804">
    <property type="term" value="F:cysteine-S-conjugate beta-lyase activity"/>
    <property type="evidence" value="ECO:0007669"/>
    <property type="project" value="UniProtKB-ARBA"/>
</dbReference>
<dbReference type="PANTHER" id="PTHR11808:SF50">
    <property type="entry name" value="CYSTATHIONINE BETA-LYASE"/>
    <property type="match status" value="1"/>
</dbReference>
<dbReference type="GO" id="GO:0003962">
    <property type="term" value="F:cystathionine gamma-synthase activity"/>
    <property type="evidence" value="ECO:0007669"/>
    <property type="project" value="UniProtKB-EC"/>
</dbReference>
<evidence type="ECO:0000313" key="5">
    <source>
        <dbReference type="EMBL" id="MBB4909367.1"/>
    </source>
</evidence>
<keyword evidence="2 4" id="KW-0663">Pyridoxal phosphate</keyword>
<proteinExistence type="inferred from homology"/>